<evidence type="ECO:0000256" key="3">
    <source>
        <dbReference type="ARBA" id="ARBA00009528"/>
    </source>
</evidence>
<dbReference type="InterPro" id="IPR023042">
    <property type="entry name" value="Peptidase_M17_leu_NH2_pept"/>
</dbReference>
<sequence length="500" mass="54376">MMKIRATAGNIKDIEVDGLIIGMYQDVDTISSYVRRLGEYVYGTIKEVMETKEFKGKEGEVYAIRSFGGHGIKKVFLLGLGKEQEFKVDTLRRAVGAGIREIEKLHCTKAAIAALQSEGTSFEDQGQAISEGALLGLYKFNKYKSSSEEMEKEITELIIWQEDKRTLEEIEEGIRKGEALATATIAARDMVNEPSNTLTPNEMEARARRIAQRHGLEIKVLEEGEMEDLGMGCFLGVAKGSDMPPKLIEIRYNGNPQDQEVIGLVGKGLTFDSGGISLKPSEGMDMMKGDMGGAATVLGAMEAIGALKPKVNVLAVVGVCENMPSGRAYKPGDILTSMKGKTVEILNTDAEGRLVLADCISYAIKEGVTKLVDVATLTGACLVALGTTTTALITNNDEWVKKLKEASEEIGEKVWQLPSFPEYRELIKSDIADLKNVAGRNAGTITAGLFLGEFVDEKPWIHMDIAGTSMNDKTKGYLPKGATGVAVRALYQLVKNLEQK</sequence>
<comment type="similarity">
    <text evidence="3 8">Belongs to the peptidase M17 family.</text>
</comment>
<feature type="binding site" evidence="8">
    <location>
        <position position="349"/>
    </location>
    <ligand>
        <name>Mn(2+)</name>
        <dbReference type="ChEBI" id="CHEBI:29035"/>
        <label>1</label>
    </ligand>
</feature>
<dbReference type="NCBIfam" id="NF002073">
    <property type="entry name" value="PRK00913.1-2"/>
    <property type="match status" value="1"/>
</dbReference>
<evidence type="ECO:0000256" key="5">
    <source>
        <dbReference type="ARBA" id="ARBA00022670"/>
    </source>
</evidence>
<feature type="binding site" evidence="8">
    <location>
        <position position="272"/>
    </location>
    <ligand>
        <name>Mn(2+)</name>
        <dbReference type="ChEBI" id="CHEBI:29035"/>
        <label>1</label>
    </ligand>
</feature>
<reference evidence="10 11" key="1">
    <citation type="submission" date="2016-10" db="EMBL/GenBank/DDBJ databases">
        <authorList>
            <person name="de Groot N.N."/>
        </authorList>
    </citation>
    <scope>NUCLEOTIDE SEQUENCE [LARGE SCALE GENOMIC DNA]</scope>
    <source>
        <strain evidence="10 11">DSM 18979</strain>
    </source>
</reference>
<dbReference type="EMBL" id="FOHU01000002">
    <property type="protein sequence ID" value="SES85281.1"/>
    <property type="molecule type" value="Genomic_DNA"/>
</dbReference>
<protein>
    <recommendedName>
        <fullName evidence="8">Probable cytosol aminopeptidase</fullName>
        <ecNumber evidence="8">3.4.11.1</ecNumber>
    </recommendedName>
    <alternativeName>
        <fullName evidence="8">Leucine aminopeptidase</fullName>
        <shortName evidence="8">LAP</shortName>
        <ecNumber evidence="8">3.4.11.10</ecNumber>
    </alternativeName>
    <alternativeName>
        <fullName evidence="8">Leucyl aminopeptidase</fullName>
    </alternativeName>
</protein>
<dbReference type="PANTHER" id="PTHR11963">
    <property type="entry name" value="LEUCINE AMINOPEPTIDASE-RELATED"/>
    <property type="match status" value="1"/>
</dbReference>
<dbReference type="PRINTS" id="PR00481">
    <property type="entry name" value="LAMNOPPTDASE"/>
</dbReference>
<keyword evidence="11" id="KW-1185">Reference proteome</keyword>
<feature type="binding site" evidence="8">
    <location>
        <position position="267"/>
    </location>
    <ligand>
        <name>Mn(2+)</name>
        <dbReference type="ChEBI" id="CHEBI:29035"/>
        <label>2</label>
    </ligand>
</feature>
<evidence type="ECO:0000256" key="8">
    <source>
        <dbReference type="HAMAP-Rule" id="MF_00181"/>
    </source>
</evidence>
<dbReference type="GO" id="GO:0005737">
    <property type="term" value="C:cytoplasm"/>
    <property type="evidence" value="ECO:0007669"/>
    <property type="project" value="UniProtKB-SubCell"/>
</dbReference>
<evidence type="ECO:0000259" key="9">
    <source>
        <dbReference type="PROSITE" id="PS00631"/>
    </source>
</evidence>
<comment type="subcellular location">
    <subcellularLocation>
        <location evidence="8">Cytoplasm</location>
    </subcellularLocation>
</comment>
<dbReference type="NCBIfam" id="NF002083">
    <property type="entry name" value="PRK00913.3-5"/>
    <property type="match status" value="1"/>
</dbReference>
<name>A0A1H9ZU95_9FIRM</name>
<keyword evidence="8" id="KW-0464">Manganese</keyword>
<dbReference type="InterPro" id="IPR043472">
    <property type="entry name" value="Macro_dom-like"/>
</dbReference>
<feature type="binding site" evidence="8">
    <location>
        <position position="290"/>
    </location>
    <ligand>
        <name>Mn(2+)</name>
        <dbReference type="ChEBI" id="CHEBI:29035"/>
        <label>2</label>
    </ligand>
</feature>
<accession>A0A1H9ZU95</accession>
<gene>
    <name evidence="8" type="primary">pepA</name>
    <name evidence="10" type="ORF">SAMN05660297_00728</name>
</gene>
<evidence type="ECO:0000256" key="2">
    <source>
        <dbReference type="ARBA" id="ARBA00000967"/>
    </source>
</evidence>
<dbReference type="Pfam" id="PF02789">
    <property type="entry name" value="Peptidase_M17_N"/>
    <property type="match status" value="1"/>
</dbReference>
<organism evidence="10 11">
    <name type="scientific">Natronincola peptidivorans</name>
    <dbReference type="NCBI Taxonomy" id="426128"/>
    <lineage>
        <taxon>Bacteria</taxon>
        <taxon>Bacillati</taxon>
        <taxon>Bacillota</taxon>
        <taxon>Clostridia</taxon>
        <taxon>Peptostreptococcales</taxon>
        <taxon>Natronincolaceae</taxon>
        <taxon>Natronincola</taxon>
    </lineage>
</organism>
<dbReference type="NCBIfam" id="NF002074">
    <property type="entry name" value="PRK00913.1-4"/>
    <property type="match status" value="1"/>
</dbReference>
<dbReference type="PANTHER" id="PTHR11963:SF23">
    <property type="entry name" value="CYTOSOL AMINOPEPTIDASE"/>
    <property type="match status" value="1"/>
</dbReference>
<keyword evidence="8" id="KW-0479">Metal-binding</keyword>
<feature type="active site" evidence="8">
    <location>
        <position position="279"/>
    </location>
</feature>
<dbReference type="NCBIfam" id="NF002076">
    <property type="entry name" value="PRK00913.2-3"/>
    <property type="match status" value="1"/>
</dbReference>
<evidence type="ECO:0000256" key="4">
    <source>
        <dbReference type="ARBA" id="ARBA00022438"/>
    </source>
</evidence>
<evidence type="ECO:0000256" key="6">
    <source>
        <dbReference type="ARBA" id="ARBA00022801"/>
    </source>
</evidence>
<keyword evidence="5 8" id="KW-0645">Protease</keyword>
<dbReference type="SUPFAM" id="SSF53187">
    <property type="entry name" value="Zn-dependent exopeptidases"/>
    <property type="match status" value="1"/>
</dbReference>
<keyword evidence="6 8" id="KW-0378">Hydrolase</keyword>
<feature type="binding site" evidence="8">
    <location>
        <position position="272"/>
    </location>
    <ligand>
        <name>Mn(2+)</name>
        <dbReference type="ChEBI" id="CHEBI:29035"/>
        <label>2</label>
    </ligand>
</feature>
<feature type="domain" description="Cytosol aminopeptidase" evidence="9">
    <location>
        <begin position="347"/>
        <end position="354"/>
    </location>
</feature>
<dbReference type="AlphaFoldDB" id="A0A1H9ZU95"/>
<keyword evidence="4 8" id="KW-0031">Aminopeptidase</keyword>
<dbReference type="RefSeq" id="WP_244272626.1">
    <property type="nucleotide sequence ID" value="NZ_FOHU01000002.1"/>
</dbReference>
<dbReference type="PROSITE" id="PS00631">
    <property type="entry name" value="CYTOSOL_AP"/>
    <property type="match status" value="1"/>
</dbReference>
<dbReference type="NCBIfam" id="NF002077">
    <property type="entry name" value="PRK00913.2-4"/>
    <property type="match status" value="1"/>
</dbReference>
<dbReference type="GO" id="GO:0030145">
    <property type="term" value="F:manganese ion binding"/>
    <property type="evidence" value="ECO:0007669"/>
    <property type="project" value="UniProtKB-UniRule"/>
</dbReference>
<dbReference type="Gene3D" id="3.40.220.10">
    <property type="entry name" value="Leucine Aminopeptidase, subunit E, domain 1"/>
    <property type="match status" value="1"/>
</dbReference>
<dbReference type="EC" id="3.4.11.10" evidence="8"/>
<dbReference type="EC" id="3.4.11.1" evidence="8"/>
<feature type="binding site" evidence="8">
    <location>
        <position position="351"/>
    </location>
    <ligand>
        <name>Mn(2+)</name>
        <dbReference type="ChEBI" id="CHEBI:29035"/>
        <label>1</label>
    </ligand>
</feature>
<dbReference type="InterPro" id="IPR011356">
    <property type="entry name" value="Leucine_aapep/pepB"/>
</dbReference>
<feature type="active site" evidence="8">
    <location>
        <position position="353"/>
    </location>
</feature>
<dbReference type="Gene3D" id="3.40.630.10">
    <property type="entry name" value="Zn peptidases"/>
    <property type="match status" value="1"/>
</dbReference>
<evidence type="ECO:0000256" key="7">
    <source>
        <dbReference type="ARBA" id="ARBA00049972"/>
    </source>
</evidence>
<comment type="cofactor">
    <cofactor evidence="8">
        <name>Mn(2+)</name>
        <dbReference type="ChEBI" id="CHEBI:29035"/>
    </cofactor>
    <text evidence="8">Binds 2 manganese ions per subunit.</text>
</comment>
<dbReference type="Pfam" id="PF00883">
    <property type="entry name" value="Peptidase_M17"/>
    <property type="match status" value="1"/>
</dbReference>
<evidence type="ECO:0000313" key="11">
    <source>
        <dbReference type="Proteomes" id="UP000199568"/>
    </source>
</evidence>
<evidence type="ECO:0000313" key="10">
    <source>
        <dbReference type="EMBL" id="SES85281.1"/>
    </source>
</evidence>
<dbReference type="CDD" id="cd00433">
    <property type="entry name" value="Peptidase_M17"/>
    <property type="match status" value="1"/>
</dbReference>
<feature type="binding site" evidence="8">
    <location>
        <position position="351"/>
    </location>
    <ligand>
        <name>Mn(2+)</name>
        <dbReference type="ChEBI" id="CHEBI:29035"/>
        <label>2</label>
    </ligand>
</feature>
<evidence type="ECO:0000256" key="1">
    <source>
        <dbReference type="ARBA" id="ARBA00000135"/>
    </source>
</evidence>
<dbReference type="InterPro" id="IPR000819">
    <property type="entry name" value="Peptidase_M17_C"/>
</dbReference>
<dbReference type="GO" id="GO:0070006">
    <property type="term" value="F:metalloaminopeptidase activity"/>
    <property type="evidence" value="ECO:0007669"/>
    <property type="project" value="InterPro"/>
</dbReference>
<dbReference type="Proteomes" id="UP000199568">
    <property type="component" value="Unassembled WGS sequence"/>
</dbReference>
<dbReference type="HAMAP" id="MF_00181">
    <property type="entry name" value="Cytosol_peptidase_M17"/>
    <property type="match status" value="1"/>
</dbReference>
<proteinExistence type="inferred from homology"/>
<keyword evidence="8" id="KW-0963">Cytoplasm</keyword>
<comment type="catalytic activity">
    <reaction evidence="1 8">
        <text>Release of an N-terminal amino acid, Xaa-|-Yaa-, in which Xaa is preferably Leu, but may be other amino acids including Pro although not Arg or Lys, and Yaa may be Pro. Amino acid amides and methyl esters are also readily hydrolyzed, but rates on arylamides are exceedingly low.</text>
        <dbReference type="EC" id="3.4.11.1"/>
    </reaction>
</comment>
<dbReference type="InterPro" id="IPR008283">
    <property type="entry name" value="Peptidase_M17_N"/>
</dbReference>
<comment type="function">
    <text evidence="7 8">Presumably involved in the processing and regular turnover of intracellular proteins. Catalyzes the removal of unsubstituted N-terminal amino acids from various peptides.</text>
</comment>
<dbReference type="GO" id="GO:0006508">
    <property type="term" value="P:proteolysis"/>
    <property type="evidence" value="ECO:0007669"/>
    <property type="project" value="UniProtKB-KW"/>
</dbReference>
<comment type="catalytic activity">
    <reaction evidence="2 8">
        <text>Release of an N-terminal amino acid, preferentially leucine, but not glutamic or aspartic acids.</text>
        <dbReference type="EC" id="3.4.11.10"/>
    </reaction>
</comment>
<dbReference type="SUPFAM" id="SSF52949">
    <property type="entry name" value="Macro domain-like"/>
    <property type="match status" value="1"/>
</dbReference>
<dbReference type="STRING" id="426128.SAMN05660297_00728"/>